<reference evidence="2 3" key="1">
    <citation type="submission" date="2018-03" db="EMBL/GenBank/DDBJ databases">
        <title>The draft genome of Mesorhizobium soli JCM 19897.</title>
        <authorList>
            <person name="Li L."/>
            <person name="Liu L."/>
            <person name="Liang L."/>
            <person name="Wang T."/>
            <person name="Zhang X."/>
        </authorList>
    </citation>
    <scope>NUCLEOTIDE SEQUENCE [LARGE SCALE GENOMIC DNA]</scope>
    <source>
        <strain evidence="2 3">JCM 19897</strain>
    </source>
</reference>
<feature type="transmembrane region" description="Helical" evidence="1">
    <location>
        <begin position="212"/>
        <end position="231"/>
    </location>
</feature>
<feature type="transmembrane region" description="Helical" evidence="1">
    <location>
        <begin position="180"/>
        <end position="200"/>
    </location>
</feature>
<evidence type="ECO:0000256" key="1">
    <source>
        <dbReference type="SAM" id="Phobius"/>
    </source>
</evidence>
<dbReference type="Pfam" id="PF14023">
    <property type="entry name" value="Bestrophin-like"/>
    <property type="match status" value="1"/>
</dbReference>
<accession>A0A2P7RVY4</accession>
<feature type="transmembrane region" description="Helical" evidence="1">
    <location>
        <begin position="47"/>
        <end position="66"/>
    </location>
</feature>
<name>A0A2P7RVY4_9HYPH</name>
<dbReference type="Proteomes" id="UP000240653">
    <property type="component" value="Unassembled WGS sequence"/>
</dbReference>
<keyword evidence="1" id="KW-0812">Transmembrane</keyword>
<keyword evidence="1" id="KW-1133">Transmembrane helix</keyword>
<comment type="caution">
    <text evidence="2">The sequence shown here is derived from an EMBL/GenBank/DDBJ whole genome shotgun (WGS) entry which is preliminary data.</text>
</comment>
<gene>
    <name evidence="2" type="ORF">C7I85_27435</name>
</gene>
<feature type="transmembrane region" description="Helical" evidence="1">
    <location>
        <begin position="7"/>
        <end position="27"/>
    </location>
</feature>
<protein>
    <recommendedName>
        <fullName evidence="4">DUF4239 domain-containing protein</fullName>
    </recommendedName>
</protein>
<keyword evidence="1" id="KW-0472">Membrane</keyword>
<dbReference type="RefSeq" id="WP_106727177.1">
    <property type="nucleotide sequence ID" value="NZ_PXYL01000026.1"/>
</dbReference>
<dbReference type="AlphaFoldDB" id="A0A2P7RVY4"/>
<keyword evidence="3" id="KW-1185">Reference proteome</keyword>
<dbReference type="OrthoDB" id="272864at2"/>
<proteinExistence type="predicted"/>
<evidence type="ECO:0008006" key="4">
    <source>
        <dbReference type="Google" id="ProtNLM"/>
    </source>
</evidence>
<organism evidence="2 3">
    <name type="scientific">Pseudaminobacter soli</name>
    <name type="common">ex Li et al. 2025</name>
    <dbReference type="NCBI Taxonomy" id="1295366"/>
    <lineage>
        <taxon>Bacteria</taxon>
        <taxon>Pseudomonadati</taxon>
        <taxon>Pseudomonadota</taxon>
        <taxon>Alphaproteobacteria</taxon>
        <taxon>Hyphomicrobiales</taxon>
        <taxon>Phyllobacteriaceae</taxon>
        <taxon>Pseudaminobacter</taxon>
    </lineage>
</organism>
<evidence type="ECO:0000313" key="2">
    <source>
        <dbReference type="EMBL" id="PSJ54378.1"/>
    </source>
</evidence>
<dbReference type="EMBL" id="PXYL01000026">
    <property type="protein sequence ID" value="PSJ54378.1"/>
    <property type="molecule type" value="Genomic_DNA"/>
</dbReference>
<evidence type="ECO:0000313" key="3">
    <source>
        <dbReference type="Proteomes" id="UP000240653"/>
    </source>
</evidence>
<sequence>MLDLSNYSLPAIFLAGFVAILAAVEFGRWLGARIGDRGDDNVPTLEGAMIGLLALMFGFTFALALTRFDARRTAVLAEANAISTTALRARLLPEPHRKEVLELLQEYVKIRVDVTQRALTPAEWAAEIDKSNALQEKLWQQAMAMAASDTGMVPTGLFILALNETIDNQARRLIAQRSRIPNIVQLTLFGIAVVASGFAGYATGVKVRRSRIPVYVMGLLVSCVIIVILDLDRPGAGFIEASQQPIIDAATSIAAIPD</sequence>
<dbReference type="InterPro" id="IPR025333">
    <property type="entry name" value="DUF4239"/>
</dbReference>